<dbReference type="SUPFAM" id="SSF50939">
    <property type="entry name" value="Sialidases"/>
    <property type="match status" value="1"/>
</dbReference>
<gene>
    <name evidence="1" type="ORF">I6G66_16150</name>
</gene>
<accession>A0A7T2RZ70</accession>
<dbReference type="RefSeq" id="WP_197953345.1">
    <property type="nucleotide sequence ID" value="NZ_CP065668.1"/>
</dbReference>
<dbReference type="Proteomes" id="UP000594778">
    <property type="component" value="Chromosome"/>
</dbReference>
<dbReference type="AlphaFoldDB" id="A0A7T2RZ70"/>
<sequence length="361" mass="38586">MLSYNILFGGGAPLRSRPIYAGADRRVPSFVTAQIRPFKLRPRTNPAAIVPYSIAYNGAVYMLVPPRPPGYPPFPLEYYTTTDMVTLTLRSYGNVQFSRVTALGSVLFAEGKQSGGIDRVYRSTDNGASWPTAWDGAKTVQVAGGKAFAAFGRSDAAMTVYNPDTNVWDTRGLPEVPNGTWMGVVHNGTMYCVASQARAAVSVDGVTWSISAGFPAVAAALPVAVSRLYTFGGKFIAVGFSGRSILAMVSTDGQTWVQTAASALNTTASARTIAGLSFLGVELDGVLYIGVAYNEGDNKYTQSLLSTADGKDWLAFAYTVDPSSTYSIVPEPFLRPGTNTIMLGSTLIETDETGQELFYEL</sequence>
<reference evidence="1 2" key="1">
    <citation type="submission" date="2020-12" db="EMBL/GenBank/DDBJ databases">
        <title>FDA dAtabase for Regulatory Grade micrObial Sequences (FDA-ARGOS): Supporting development and validation of Infectious Disease Dx tests.</title>
        <authorList>
            <person name="Sproer C."/>
            <person name="Gronow S."/>
            <person name="Severitt S."/>
            <person name="Schroder I."/>
            <person name="Tallon L."/>
            <person name="Sadzewicz L."/>
            <person name="Zhao X."/>
            <person name="Boylan J."/>
            <person name="Ott S."/>
            <person name="Bowen H."/>
            <person name="Vavikolanu K."/>
            <person name="Mehta A."/>
            <person name="Aluvathingal J."/>
            <person name="Nadendla S."/>
            <person name="Lowell S."/>
            <person name="Myers T."/>
            <person name="Yan Y."/>
            <person name="Sichtig H."/>
        </authorList>
    </citation>
    <scope>NUCLEOTIDE SEQUENCE [LARGE SCALE GENOMIC DNA]</scope>
    <source>
        <strain evidence="1 2">FDAARGOS_909</strain>
    </source>
</reference>
<dbReference type="InterPro" id="IPR036278">
    <property type="entry name" value="Sialidase_sf"/>
</dbReference>
<evidence type="ECO:0000313" key="2">
    <source>
        <dbReference type="Proteomes" id="UP000594778"/>
    </source>
</evidence>
<dbReference type="EMBL" id="CP065668">
    <property type="protein sequence ID" value="QPS05859.1"/>
    <property type="molecule type" value="Genomic_DNA"/>
</dbReference>
<protein>
    <submittedName>
        <fullName evidence="1">Uncharacterized protein</fullName>
    </submittedName>
</protein>
<proteinExistence type="predicted"/>
<organism evidence="1 2">
    <name type="scientific">Delftia acidovorans</name>
    <name type="common">Pseudomonas acidovorans</name>
    <name type="synonym">Comamonas acidovorans</name>
    <dbReference type="NCBI Taxonomy" id="80866"/>
    <lineage>
        <taxon>Bacteria</taxon>
        <taxon>Pseudomonadati</taxon>
        <taxon>Pseudomonadota</taxon>
        <taxon>Betaproteobacteria</taxon>
        <taxon>Burkholderiales</taxon>
        <taxon>Comamonadaceae</taxon>
        <taxon>Delftia</taxon>
    </lineage>
</organism>
<name>A0A7T2RZ70_DELAC</name>
<evidence type="ECO:0000313" key="1">
    <source>
        <dbReference type="EMBL" id="QPS05859.1"/>
    </source>
</evidence>